<sequence>MVIGKKTCKNWCLKIQDNQENIIAVTKIDKNGTFLLNADTNKIEAGNLKYFEIEVIDPLIGCICYIPVTVIVPLKGSLESGNRCNQKEITLNYENSCHIFIDPPSNSAKQI</sequence>
<name>A0A914Y936_9BILA</name>
<accession>A0A914Y936</accession>
<evidence type="ECO:0000313" key="2">
    <source>
        <dbReference type="WBParaSite" id="PSU_v2.g1527.t1"/>
    </source>
</evidence>
<proteinExistence type="predicted"/>
<reference evidence="2" key="1">
    <citation type="submission" date="2022-11" db="UniProtKB">
        <authorList>
            <consortium name="WormBaseParasite"/>
        </authorList>
    </citation>
    <scope>IDENTIFICATION</scope>
</reference>
<keyword evidence="1" id="KW-1185">Reference proteome</keyword>
<dbReference type="AlphaFoldDB" id="A0A914Y936"/>
<organism evidence="1 2">
    <name type="scientific">Panagrolaimus superbus</name>
    <dbReference type="NCBI Taxonomy" id="310955"/>
    <lineage>
        <taxon>Eukaryota</taxon>
        <taxon>Metazoa</taxon>
        <taxon>Ecdysozoa</taxon>
        <taxon>Nematoda</taxon>
        <taxon>Chromadorea</taxon>
        <taxon>Rhabditida</taxon>
        <taxon>Tylenchina</taxon>
        <taxon>Panagrolaimomorpha</taxon>
        <taxon>Panagrolaimoidea</taxon>
        <taxon>Panagrolaimidae</taxon>
        <taxon>Panagrolaimus</taxon>
    </lineage>
</organism>
<dbReference type="WBParaSite" id="PSU_v2.g1527.t1">
    <property type="protein sequence ID" value="PSU_v2.g1527.t1"/>
    <property type="gene ID" value="PSU_v2.g1527"/>
</dbReference>
<protein>
    <submittedName>
        <fullName evidence="2">Uncharacterized protein</fullName>
    </submittedName>
</protein>
<dbReference type="Proteomes" id="UP000887577">
    <property type="component" value="Unplaced"/>
</dbReference>
<evidence type="ECO:0000313" key="1">
    <source>
        <dbReference type="Proteomes" id="UP000887577"/>
    </source>
</evidence>